<dbReference type="OrthoDB" id="10614921at2759"/>
<reference evidence="2 3" key="1">
    <citation type="submission" date="2019-01" db="EMBL/GenBank/DDBJ databases">
        <authorList>
            <person name="Ferrante I. M."/>
        </authorList>
    </citation>
    <scope>NUCLEOTIDE SEQUENCE [LARGE SCALE GENOMIC DNA]</scope>
    <source>
        <strain evidence="2 3">B856</strain>
    </source>
</reference>
<feature type="chain" id="PRO_5019233425" evidence="1">
    <location>
        <begin position="23"/>
        <end position="242"/>
    </location>
</feature>
<feature type="signal peptide" evidence="1">
    <location>
        <begin position="1"/>
        <end position="22"/>
    </location>
</feature>
<evidence type="ECO:0000256" key="1">
    <source>
        <dbReference type="SAM" id="SignalP"/>
    </source>
</evidence>
<organism evidence="2 3">
    <name type="scientific">Pseudo-nitzschia multistriata</name>
    <dbReference type="NCBI Taxonomy" id="183589"/>
    <lineage>
        <taxon>Eukaryota</taxon>
        <taxon>Sar</taxon>
        <taxon>Stramenopiles</taxon>
        <taxon>Ochrophyta</taxon>
        <taxon>Bacillariophyta</taxon>
        <taxon>Bacillariophyceae</taxon>
        <taxon>Bacillariophycidae</taxon>
        <taxon>Bacillariales</taxon>
        <taxon>Bacillariaceae</taxon>
        <taxon>Pseudo-nitzschia</taxon>
    </lineage>
</organism>
<protein>
    <submittedName>
        <fullName evidence="2">Uncharacterized protein</fullName>
    </submittedName>
</protein>
<evidence type="ECO:0000313" key="2">
    <source>
        <dbReference type="EMBL" id="VEU34209.1"/>
    </source>
</evidence>
<keyword evidence="3" id="KW-1185">Reference proteome</keyword>
<accession>A0A448YWW7</accession>
<sequence length="242" mass="26927">MNNHKGILALALVFVAPDATLGFLIHRQAPAPSSRFDGNNPFRDLDVDIDLAEDCASNFGKYSFEEIKQCRDGKSCYGRDKKTDRRIVSERKHVSRLLLLLPISLAQRLVPWILEEIHAHRVQNVALGDSTTPDLIKERFLETELTMQLERLQNDMPESYLFPDEGSFDEGIDTDVGLDGILLDNGLIAMDLPTPRDAASSENRAGTKQVNVWKDLVAAEGVLESIAICGMLGFMMMAPNLN</sequence>
<name>A0A448YWW7_9STRA</name>
<keyword evidence="1" id="KW-0732">Signal</keyword>
<dbReference type="Proteomes" id="UP000291116">
    <property type="component" value="Unassembled WGS sequence"/>
</dbReference>
<dbReference type="AlphaFoldDB" id="A0A448YWW7"/>
<gene>
    <name evidence="2" type="ORF">PSNMU_V1.4_AUG-EV-PASAV3_0009090</name>
</gene>
<proteinExistence type="predicted"/>
<dbReference type="EMBL" id="CAACVS010000021">
    <property type="protein sequence ID" value="VEU34209.1"/>
    <property type="molecule type" value="Genomic_DNA"/>
</dbReference>
<evidence type="ECO:0000313" key="3">
    <source>
        <dbReference type="Proteomes" id="UP000291116"/>
    </source>
</evidence>